<feature type="transmembrane region" description="Helical" evidence="11">
    <location>
        <begin position="157"/>
        <end position="176"/>
    </location>
</feature>
<organism evidence="15 16">
    <name type="scientific">Linum trigynum</name>
    <dbReference type="NCBI Taxonomy" id="586398"/>
    <lineage>
        <taxon>Eukaryota</taxon>
        <taxon>Viridiplantae</taxon>
        <taxon>Streptophyta</taxon>
        <taxon>Embryophyta</taxon>
        <taxon>Tracheophyta</taxon>
        <taxon>Spermatophyta</taxon>
        <taxon>Magnoliopsida</taxon>
        <taxon>eudicotyledons</taxon>
        <taxon>Gunneridae</taxon>
        <taxon>Pentapetalae</taxon>
        <taxon>rosids</taxon>
        <taxon>fabids</taxon>
        <taxon>Malpighiales</taxon>
        <taxon>Linaceae</taxon>
        <taxon>Linum</taxon>
    </lineage>
</organism>
<keyword evidence="6 11" id="KW-1133">Transmembrane helix</keyword>
<feature type="transmembrane region" description="Helical" evidence="11">
    <location>
        <begin position="418"/>
        <end position="445"/>
    </location>
</feature>
<feature type="transmembrane region" description="Helical" evidence="11">
    <location>
        <begin position="573"/>
        <end position="601"/>
    </location>
</feature>
<keyword evidence="8 11" id="KW-0472">Membrane</keyword>
<dbReference type="InterPro" id="IPR032880">
    <property type="entry name" value="CSC1/OSCA1-like_N"/>
</dbReference>
<feature type="transmembrane region" description="Helical" evidence="11">
    <location>
        <begin position="648"/>
        <end position="667"/>
    </location>
</feature>
<feature type="transmembrane region" description="Helical" evidence="11">
    <location>
        <begin position="12"/>
        <end position="30"/>
    </location>
</feature>
<evidence type="ECO:0000256" key="3">
    <source>
        <dbReference type="ARBA" id="ARBA00022448"/>
    </source>
</evidence>
<sequence>MATLSDISLSAAINLLSAFIFLVAFAILRLQPFNDRVYFPKWYLKGLRASPTNSSRGAVTRVVNLDFRSYLRFLNWMPEALKMPEPELIDHAGLDSAVYLRIYLLGLKIFVPIACLAFAVLVPVNVTNHTLDKVANVTASNIDNLSISNIPLESQRFWAHIVMAYAFTFWTLYVLMKEYEKVASMRLAFLASEKRRPDQFTVLVQNVPPDPDESVSELVEHFFLVNHPDHYLTHQEVYNANKLASLVKKKKSLRNWLDFYQLKYFRNQAQRPMIKTGFLGCRGEKVDAIDLYTSKIEKISMEIAEERARVAKDPKAIMPVAFVSFKTRWAAAVCAQTQQSRNPTLWLTEWAPEPRDVYWQNLAIPYVSLTIRRLIIGVAFFFLTFFFMIPIAMVQSLASIEGIEKAAPFLEPIVETDFIKSFIQGFLPGIILKLFLIFLPTILMMMSKFEGFNSLSSLERRSATRFYIFNIVNVFLGSIIAGTAFEQLNTFLKQSTSDIPKTIGVAIPMKATFFITYIMVDGWAGVAGEILMLKPLIFYHLKNFFLVKTEKDREEAMDPGSLGFDTKEPRIQFYFLLGLVYSTVTPVLLPFIIIFFAFAYVVFRHQIINVYNQEYESAASFWPAVHGRVLIALIIAQLLMMGLLSTKGAALATPFLIALPVLTFWFYRFCQGRYEPAFVRYPLQEAMMKDTLERAREPNLNLKGYLQQAYVHPVFKSADEDDDDNVEDDEDGDLAYLSGKIDGDTALVPTKRQSRRSTPAPSRVSAGSSPSMSEERSHATKGGPPEP</sequence>
<keyword evidence="5" id="KW-0106">Calcium</keyword>
<keyword evidence="9" id="KW-0407">Ion channel</keyword>
<feature type="region of interest" description="Disordered" evidence="10">
    <location>
        <begin position="717"/>
        <end position="787"/>
    </location>
</feature>
<dbReference type="InterPro" id="IPR027815">
    <property type="entry name" value="CSC1/OSCA1-like_cyt"/>
</dbReference>
<evidence type="ECO:0000259" key="12">
    <source>
        <dbReference type="Pfam" id="PF02714"/>
    </source>
</evidence>
<evidence type="ECO:0000256" key="8">
    <source>
        <dbReference type="ARBA" id="ARBA00023136"/>
    </source>
</evidence>
<dbReference type="InterPro" id="IPR003864">
    <property type="entry name" value="CSC1/OSCA1-like_7TM"/>
</dbReference>
<dbReference type="Pfam" id="PF02714">
    <property type="entry name" value="RSN1_7TM"/>
    <property type="match status" value="1"/>
</dbReference>
<evidence type="ECO:0000256" key="10">
    <source>
        <dbReference type="SAM" id="MobiDB-lite"/>
    </source>
</evidence>
<keyword evidence="4 11" id="KW-0812">Transmembrane</keyword>
<protein>
    <recommendedName>
        <fullName evidence="17">Calcium permeable stress-gated cation channel 1</fullName>
    </recommendedName>
</protein>
<accession>A0AAV2GU49</accession>
<feature type="transmembrane region" description="Helical" evidence="11">
    <location>
        <begin position="466"/>
        <end position="485"/>
    </location>
</feature>
<evidence type="ECO:0000259" key="14">
    <source>
        <dbReference type="Pfam" id="PF14703"/>
    </source>
</evidence>
<feature type="domain" description="CSC1/OSCA1-like N-terminal transmembrane" evidence="13">
    <location>
        <begin position="9"/>
        <end position="178"/>
    </location>
</feature>
<gene>
    <name evidence="15" type="ORF">LTRI10_LOCUS52140</name>
</gene>
<feature type="domain" description="CSC1/OSCA1-like 7TM region" evidence="12">
    <location>
        <begin position="372"/>
        <end position="644"/>
    </location>
</feature>
<evidence type="ECO:0000256" key="2">
    <source>
        <dbReference type="ARBA" id="ARBA00007779"/>
    </source>
</evidence>
<keyword evidence="16" id="KW-1185">Reference proteome</keyword>
<name>A0AAV2GU49_9ROSI</name>
<keyword evidence="7" id="KW-0406">Ion transport</keyword>
<proteinExistence type="inferred from homology"/>
<feature type="transmembrane region" description="Helical" evidence="11">
    <location>
        <begin position="621"/>
        <end position="641"/>
    </location>
</feature>
<evidence type="ECO:0000313" key="16">
    <source>
        <dbReference type="Proteomes" id="UP001497516"/>
    </source>
</evidence>
<comment type="subcellular location">
    <subcellularLocation>
        <location evidence="1">Membrane</location>
        <topology evidence="1">Multi-pass membrane protein</topology>
    </subcellularLocation>
</comment>
<evidence type="ECO:0000256" key="7">
    <source>
        <dbReference type="ARBA" id="ARBA00023065"/>
    </source>
</evidence>
<reference evidence="15 16" key="1">
    <citation type="submission" date="2024-04" db="EMBL/GenBank/DDBJ databases">
        <authorList>
            <person name="Fracassetti M."/>
        </authorList>
    </citation>
    <scope>NUCLEOTIDE SEQUENCE [LARGE SCALE GENOMIC DNA]</scope>
</reference>
<dbReference type="Pfam" id="PF13967">
    <property type="entry name" value="RSN1_TM"/>
    <property type="match status" value="1"/>
</dbReference>
<dbReference type="Pfam" id="PF14703">
    <property type="entry name" value="PHM7_cyt"/>
    <property type="match status" value="1"/>
</dbReference>
<feature type="transmembrane region" description="Helical" evidence="11">
    <location>
        <begin position="374"/>
        <end position="398"/>
    </location>
</feature>
<feature type="compositionally biased region" description="Acidic residues" evidence="10">
    <location>
        <begin position="719"/>
        <end position="733"/>
    </location>
</feature>
<evidence type="ECO:0000256" key="9">
    <source>
        <dbReference type="ARBA" id="ARBA00023303"/>
    </source>
</evidence>
<feature type="domain" description="CSC1/OSCA1-like cytosolic" evidence="14">
    <location>
        <begin position="199"/>
        <end position="361"/>
    </location>
</feature>
<evidence type="ECO:0008006" key="17">
    <source>
        <dbReference type="Google" id="ProtNLM"/>
    </source>
</evidence>
<dbReference type="InterPro" id="IPR045122">
    <property type="entry name" value="Csc1-like"/>
</dbReference>
<dbReference type="PANTHER" id="PTHR13018">
    <property type="entry name" value="PROBABLE MEMBRANE PROTEIN DUF221-RELATED"/>
    <property type="match status" value="1"/>
</dbReference>
<evidence type="ECO:0000259" key="13">
    <source>
        <dbReference type="Pfam" id="PF13967"/>
    </source>
</evidence>
<dbReference type="Proteomes" id="UP001497516">
    <property type="component" value="Chromosome 9"/>
</dbReference>
<evidence type="ECO:0000256" key="11">
    <source>
        <dbReference type="SAM" id="Phobius"/>
    </source>
</evidence>
<keyword evidence="3" id="KW-0813">Transport</keyword>
<evidence type="ECO:0000256" key="4">
    <source>
        <dbReference type="ARBA" id="ARBA00022692"/>
    </source>
</evidence>
<comment type="similarity">
    <text evidence="2">Belongs to the CSC1 (TC 1.A.17) family.</text>
</comment>
<dbReference type="AlphaFoldDB" id="A0AAV2GU49"/>
<dbReference type="GO" id="GO:0005886">
    <property type="term" value="C:plasma membrane"/>
    <property type="evidence" value="ECO:0007669"/>
    <property type="project" value="TreeGrafter"/>
</dbReference>
<evidence type="ECO:0000256" key="1">
    <source>
        <dbReference type="ARBA" id="ARBA00004141"/>
    </source>
</evidence>
<evidence type="ECO:0000256" key="5">
    <source>
        <dbReference type="ARBA" id="ARBA00022837"/>
    </source>
</evidence>
<dbReference type="GO" id="GO:0005227">
    <property type="term" value="F:calcium-activated cation channel activity"/>
    <property type="evidence" value="ECO:0007669"/>
    <property type="project" value="InterPro"/>
</dbReference>
<dbReference type="PANTHER" id="PTHR13018:SF93">
    <property type="entry name" value="PROTEIN OSCA1"/>
    <property type="match status" value="1"/>
</dbReference>
<dbReference type="EMBL" id="OZ034822">
    <property type="protein sequence ID" value="CAL1412880.1"/>
    <property type="molecule type" value="Genomic_DNA"/>
</dbReference>
<feature type="transmembrane region" description="Helical" evidence="11">
    <location>
        <begin position="102"/>
        <end position="124"/>
    </location>
</feature>
<evidence type="ECO:0000256" key="6">
    <source>
        <dbReference type="ARBA" id="ARBA00022989"/>
    </source>
</evidence>
<feature type="compositionally biased region" description="Polar residues" evidence="10">
    <location>
        <begin position="756"/>
        <end position="772"/>
    </location>
</feature>
<evidence type="ECO:0000313" key="15">
    <source>
        <dbReference type="EMBL" id="CAL1412880.1"/>
    </source>
</evidence>